<evidence type="ECO:0008006" key="3">
    <source>
        <dbReference type="Google" id="ProtNLM"/>
    </source>
</evidence>
<dbReference type="PANTHER" id="PTHR36573">
    <property type="entry name" value="INTERMEMBRANE PHOSPHOLIPID TRANSPORT SYSTEM BINDING PROTEIN MLAC"/>
    <property type="match status" value="1"/>
</dbReference>
<dbReference type="InterPro" id="IPR008869">
    <property type="entry name" value="MlaC/ttg2D"/>
</dbReference>
<dbReference type="Proteomes" id="UP000078428">
    <property type="component" value="Unassembled WGS sequence"/>
</dbReference>
<dbReference type="AlphaFoldDB" id="A0A178MA57"/>
<comment type="caution">
    <text evidence="1">The sequence shown here is derived from an EMBL/GenBank/DDBJ whole genome shotgun (WGS) entry which is preliminary data.</text>
</comment>
<sequence>MATIRGVLLVVLAVIGLMAPVAVRPAMAVEVPVAETLVRAVVADANATLGGGPHSVVEKRARLSALVEKYADISYESELLLGRYWRKASSAQQEAFTGLLVPFFVATYGEMVDAADVKPDVVFLGADPSGDAVQVRTQLVTQGQNPVDVKWLVAQAPSGKVVVADIVADGVSIITTLKSDFTSVVRMGGGNLDVLLDAMRKKIGG</sequence>
<gene>
    <name evidence="1" type="ORF">A6A04_07035</name>
</gene>
<evidence type="ECO:0000313" key="1">
    <source>
        <dbReference type="EMBL" id="OAN45642.1"/>
    </source>
</evidence>
<proteinExistence type="predicted"/>
<accession>A0A178MA57</accession>
<dbReference type="EMBL" id="LWQT01000098">
    <property type="protein sequence ID" value="OAN45642.1"/>
    <property type="molecule type" value="Genomic_DNA"/>
</dbReference>
<dbReference type="PANTHER" id="PTHR36573:SF1">
    <property type="entry name" value="INTERMEMBRANE PHOSPHOLIPID TRANSPORT SYSTEM BINDING PROTEIN MLAC"/>
    <property type="match status" value="1"/>
</dbReference>
<name>A0A178MA57_9PROT</name>
<protein>
    <recommendedName>
        <fullName evidence="3">ABC transporter substrate-binding protein</fullName>
    </recommendedName>
</protein>
<dbReference type="Pfam" id="PF05494">
    <property type="entry name" value="MlaC"/>
    <property type="match status" value="1"/>
</dbReference>
<keyword evidence="2" id="KW-1185">Reference proteome</keyword>
<dbReference type="InterPro" id="IPR042245">
    <property type="entry name" value="Tgt2/MlaC_sf"/>
</dbReference>
<organism evidence="1 2">
    <name type="scientific">Paramagnetospirillum marisnigri</name>
    <dbReference type="NCBI Taxonomy" id="1285242"/>
    <lineage>
        <taxon>Bacteria</taxon>
        <taxon>Pseudomonadati</taxon>
        <taxon>Pseudomonadota</taxon>
        <taxon>Alphaproteobacteria</taxon>
        <taxon>Rhodospirillales</taxon>
        <taxon>Magnetospirillaceae</taxon>
        <taxon>Paramagnetospirillum</taxon>
    </lineage>
</organism>
<dbReference type="RefSeq" id="WP_068495362.1">
    <property type="nucleotide sequence ID" value="NZ_LWQT01000098.1"/>
</dbReference>
<dbReference type="STRING" id="1285242.A6A04_07035"/>
<reference evidence="1 2" key="1">
    <citation type="submission" date="2016-04" db="EMBL/GenBank/DDBJ databases">
        <title>Draft genome sequence of freshwater magnetotactic bacteria Magnetospirillum marisnigri SP-1 and Magnetospirillum moscoviense BB-1.</title>
        <authorList>
            <person name="Koziaeva V."/>
            <person name="Dziuba M.V."/>
            <person name="Ivanov T.M."/>
            <person name="Kuznetsov B."/>
            <person name="Grouzdev D.S."/>
        </authorList>
    </citation>
    <scope>NUCLEOTIDE SEQUENCE [LARGE SCALE GENOMIC DNA]</scope>
    <source>
        <strain evidence="1 2">SP-1</strain>
    </source>
</reference>
<dbReference type="Gene3D" id="3.10.450.710">
    <property type="entry name" value="Tgt2/MlaC"/>
    <property type="match status" value="1"/>
</dbReference>
<evidence type="ECO:0000313" key="2">
    <source>
        <dbReference type="Proteomes" id="UP000078428"/>
    </source>
</evidence>
<dbReference type="OrthoDB" id="8099120at2"/>